<dbReference type="CDD" id="cd05244">
    <property type="entry name" value="BVR-B_like_SDR_a"/>
    <property type="match status" value="1"/>
</dbReference>
<evidence type="ECO:0000259" key="1">
    <source>
        <dbReference type="Pfam" id="PF13460"/>
    </source>
</evidence>
<dbReference type="InterPro" id="IPR036291">
    <property type="entry name" value="NAD(P)-bd_dom_sf"/>
</dbReference>
<evidence type="ECO:0000313" key="2">
    <source>
        <dbReference type="EMBL" id="ANU09534.1"/>
    </source>
</evidence>
<dbReference type="GO" id="GO:0016646">
    <property type="term" value="F:oxidoreductase activity, acting on the CH-NH group of donors, NAD or NADP as acceptor"/>
    <property type="evidence" value="ECO:0007669"/>
    <property type="project" value="TreeGrafter"/>
</dbReference>
<dbReference type="OrthoDB" id="9785372at2"/>
<dbReference type="KEGG" id="pana:BBH88_04035"/>
<dbReference type="eggNOG" id="COG0702">
    <property type="taxonomic scope" value="Bacteria"/>
</dbReference>
<dbReference type="PANTHER" id="PTHR43355:SF2">
    <property type="entry name" value="FLAVIN REDUCTASE (NADPH)"/>
    <property type="match status" value="1"/>
</dbReference>
<reference evidence="3 4" key="1">
    <citation type="journal article" date="2012" name="J. Bacteriol.">
        <title>Genome Sequence of the Antarctic Psychrophile Bacterium Planococcus antarcticus DSM 14505.</title>
        <authorList>
            <person name="Margolles A."/>
            <person name="Gueimonde M."/>
            <person name="Sanchez B."/>
        </authorList>
    </citation>
    <scope>NUCLEOTIDE SEQUENCE [LARGE SCALE GENOMIC DNA]</scope>
    <source>
        <strain evidence="3 4">DSM 14505</strain>
    </source>
</reference>
<proteinExistence type="predicted"/>
<evidence type="ECO:0000313" key="3">
    <source>
        <dbReference type="EMBL" id="EIM05499.1"/>
    </source>
</evidence>
<dbReference type="EMBL" id="AJYB01000066">
    <property type="protein sequence ID" value="EIM05499.1"/>
    <property type="molecule type" value="Genomic_DNA"/>
</dbReference>
<reference evidence="5" key="2">
    <citation type="submission" date="2016-07" db="EMBL/GenBank/DDBJ databases">
        <authorList>
            <person name="See-Too W.S."/>
        </authorList>
    </citation>
    <scope>NUCLEOTIDE SEQUENCE [LARGE SCALE GENOMIC DNA]</scope>
    <source>
        <strain evidence="5">DSM 14505</strain>
    </source>
</reference>
<gene>
    <name evidence="3" type="ORF">A1A1_15878</name>
    <name evidence="2" type="ORF">BBH88_04035</name>
</gene>
<dbReference type="Proteomes" id="UP000092661">
    <property type="component" value="Chromosome"/>
</dbReference>
<name>A0A1C7DDK6_9BACL</name>
<accession>A0A1C7DDK6</accession>
<keyword evidence="5" id="KW-1185">Reference proteome</keyword>
<dbReference type="InterPro" id="IPR016040">
    <property type="entry name" value="NAD(P)-bd_dom"/>
</dbReference>
<dbReference type="InterPro" id="IPR051606">
    <property type="entry name" value="Polyketide_Oxido-like"/>
</dbReference>
<dbReference type="RefSeq" id="WP_006831128.1">
    <property type="nucleotide sequence ID" value="NZ_AJYB01000066.1"/>
</dbReference>
<sequence length="210" mass="23590">MKIIIFGASGRTGKPLVMQALERGHEVTAFVRSKAKLPIQHENLTIFEGDVLIYEDVELAVRGQAAVLSVLGHTKNSPKNLLTRAMENITKAMDLCGIKRLINLTGAGVKVEKDVKQGLVSRLFGLGLKVVAKELWIDSVNHKECIIKADLDWTIVRAPRLVDGEKTEQYRTGYFKFKKPFVRRSDVAHFMLEELTKNEYVKKYPLIGAV</sequence>
<dbReference type="Pfam" id="PF13460">
    <property type="entry name" value="NAD_binding_10"/>
    <property type="match status" value="1"/>
</dbReference>
<feature type="domain" description="NAD(P)-binding" evidence="1">
    <location>
        <begin position="7"/>
        <end position="197"/>
    </location>
</feature>
<organism evidence="3 4">
    <name type="scientific">Planococcus antarcticus DSM 14505</name>
    <dbReference type="NCBI Taxonomy" id="1185653"/>
    <lineage>
        <taxon>Bacteria</taxon>
        <taxon>Bacillati</taxon>
        <taxon>Bacillota</taxon>
        <taxon>Bacilli</taxon>
        <taxon>Bacillales</taxon>
        <taxon>Caryophanaceae</taxon>
        <taxon>Planococcus</taxon>
    </lineage>
</organism>
<dbReference type="Proteomes" id="UP000004725">
    <property type="component" value="Unassembled WGS sequence"/>
</dbReference>
<evidence type="ECO:0000313" key="4">
    <source>
        <dbReference type="Proteomes" id="UP000004725"/>
    </source>
</evidence>
<dbReference type="AlphaFoldDB" id="A0A1C7DDK6"/>
<dbReference type="EMBL" id="CP016534">
    <property type="protein sequence ID" value="ANU09534.1"/>
    <property type="molecule type" value="Genomic_DNA"/>
</dbReference>
<dbReference type="SUPFAM" id="SSF51735">
    <property type="entry name" value="NAD(P)-binding Rossmann-fold domains"/>
    <property type="match status" value="1"/>
</dbReference>
<reference evidence="2" key="3">
    <citation type="submission" date="2016-10" db="EMBL/GenBank/DDBJ databases">
        <authorList>
            <person name="See-Too W.S."/>
        </authorList>
    </citation>
    <scope>NUCLEOTIDE SEQUENCE</scope>
    <source>
        <strain evidence="2">DSM 14505</strain>
    </source>
</reference>
<protein>
    <submittedName>
        <fullName evidence="2">NAD-dependent epimerase</fullName>
    </submittedName>
</protein>
<evidence type="ECO:0000313" key="5">
    <source>
        <dbReference type="Proteomes" id="UP000092661"/>
    </source>
</evidence>
<dbReference type="Gene3D" id="3.40.50.720">
    <property type="entry name" value="NAD(P)-binding Rossmann-like Domain"/>
    <property type="match status" value="1"/>
</dbReference>
<dbReference type="PANTHER" id="PTHR43355">
    <property type="entry name" value="FLAVIN REDUCTASE (NADPH)"/>
    <property type="match status" value="1"/>
</dbReference>